<evidence type="ECO:0000313" key="2">
    <source>
        <dbReference type="Proteomes" id="UP001151760"/>
    </source>
</evidence>
<proteinExistence type="predicted"/>
<dbReference type="Proteomes" id="UP001151760">
    <property type="component" value="Unassembled WGS sequence"/>
</dbReference>
<evidence type="ECO:0008006" key="3">
    <source>
        <dbReference type="Google" id="ProtNLM"/>
    </source>
</evidence>
<sequence>MPEDYRVPIILRRPFLATARAIIDVYNKKITLRAGDDEVIFDVDQSIKRPPDEDDDCYGIDALDNTINMEAQGLLANDKSDSFLLKGLEKSINQSDLEIYNLYEKI</sequence>
<dbReference type="PANTHER" id="PTHR33067">
    <property type="entry name" value="RNA-DIRECTED DNA POLYMERASE-RELATED"/>
    <property type="match status" value="1"/>
</dbReference>
<name>A0ABQ5JDX4_9ASTR</name>
<evidence type="ECO:0000313" key="1">
    <source>
        <dbReference type="EMBL" id="GJU10762.1"/>
    </source>
</evidence>
<protein>
    <recommendedName>
        <fullName evidence="3">Reverse transcriptase domain-containing protein</fullName>
    </recommendedName>
</protein>
<gene>
    <name evidence="1" type="ORF">Tco_1133158</name>
</gene>
<reference evidence="1" key="2">
    <citation type="submission" date="2022-01" db="EMBL/GenBank/DDBJ databases">
        <authorList>
            <person name="Yamashiro T."/>
            <person name="Shiraishi A."/>
            <person name="Satake H."/>
            <person name="Nakayama K."/>
        </authorList>
    </citation>
    <scope>NUCLEOTIDE SEQUENCE</scope>
</reference>
<reference evidence="1" key="1">
    <citation type="journal article" date="2022" name="Int. J. Mol. Sci.">
        <title>Draft Genome of Tanacetum Coccineum: Genomic Comparison of Closely Related Tanacetum-Family Plants.</title>
        <authorList>
            <person name="Yamashiro T."/>
            <person name="Shiraishi A."/>
            <person name="Nakayama K."/>
            <person name="Satake H."/>
        </authorList>
    </citation>
    <scope>NUCLEOTIDE SEQUENCE</scope>
</reference>
<dbReference type="EMBL" id="BQNB010021858">
    <property type="protein sequence ID" value="GJU10762.1"/>
    <property type="molecule type" value="Genomic_DNA"/>
</dbReference>
<comment type="caution">
    <text evidence="1">The sequence shown here is derived from an EMBL/GenBank/DDBJ whole genome shotgun (WGS) entry which is preliminary data.</text>
</comment>
<keyword evidence="2" id="KW-1185">Reference proteome</keyword>
<accession>A0ABQ5JDX4</accession>
<organism evidence="1 2">
    <name type="scientific">Tanacetum coccineum</name>
    <dbReference type="NCBI Taxonomy" id="301880"/>
    <lineage>
        <taxon>Eukaryota</taxon>
        <taxon>Viridiplantae</taxon>
        <taxon>Streptophyta</taxon>
        <taxon>Embryophyta</taxon>
        <taxon>Tracheophyta</taxon>
        <taxon>Spermatophyta</taxon>
        <taxon>Magnoliopsida</taxon>
        <taxon>eudicotyledons</taxon>
        <taxon>Gunneridae</taxon>
        <taxon>Pentapetalae</taxon>
        <taxon>asterids</taxon>
        <taxon>campanulids</taxon>
        <taxon>Asterales</taxon>
        <taxon>Asteraceae</taxon>
        <taxon>Asteroideae</taxon>
        <taxon>Anthemideae</taxon>
        <taxon>Anthemidinae</taxon>
        <taxon>Tanacetum</taxon>
    </lineage>
</organism>
<dbReference type="PANTHER" id="PTHR33067:SF35">
    <property type="entry name" value="ASPARTIC PEPTIDASE DDI1-TYPE DOMAIN-CONTAINING PROTEIN"/>
    <property type="match status" value="1"/>
</dbReference>